<evidence type="ECO:0000313" key="1">
    <source>
        <dbReference type="Proteomes" id="UP000492821"/>
    </source>
</evidence>
<accession>A0A7E4ZUL3</accession>
<reference evidence="1" key="1">
    <citation type="journal article" date="2013" name="Genetics">
        <title>The draft genome and transcriptome of Panagrellus redivivus are shaped by the harsh demands of a free-living lifestyle.</title>
        <authorList>
            <person name="Srinivasan J."/>
            <person name="Dillman A.R."/>
            <person name="Macchietto M.G."/>
            <person name="Heikkinen L."/>
            <person name="Lakso M."/>
            <person name="Fracchia K.M."/>
            <person name="Antoshechkin I."/>
            <person name="Mortazavi A."/>
            <person name="Wong G."/>
            <person name="Sternberg P.W."/>
        </authorList>
    </citation>
    <scope>NUCLEOTIDE SEQUENCE [LARGE SCALE GENOMIC DNA]</scope>
    <source>
        <strain evidence="1">MT8872</strain>
    </source>
</reference>
<organism evidence="1 2">
    <name type="scientific">Panagrellus redivivus</name>
    <name type="common">Microworm</name>
    <dbReference type="NCBI Taxonomy" id="6233"/>
    <lineage>
        <taxon>Eukaryota</taxon>
        <taxon>Metazoa</taxon>
        <taxon>Ecdysozoa</taxon>
        <taxon>Nematoda</taxon>
        <taxon>Chromadorea</taxon>
        <taxon>Rhabditida</taxon>
        <taxon>Tylenchina</taxon>
        <taxon>Panagrolaimomorpha</taxon>
        <taxon>Panagrolaimoidea</taxon>
        <taxon>Panagrolaimidae</taxon>
        <taxon>Panagrellus</taxon>
    </lineage>
</organism>
<sequence length="79" mass="8667">MGAEKGAPGDVLVRLLSRLASRRESPVSDKVYGRSGTTLTEKSHIASCHHPRKQTQVPWVDSVSLFGFPSQIASRHIIQ</sequence>
<protein>
    <submittedName>
        <fullName evidence="2">Uncharacterized protein</fullName>
    </submittedName>
</protein>
<dbReference type="WBParaSite" id="Pan_g1843.t1">
    <property type="protein sequence ID" value="Pan_g1843.t1"/>
    <property type="gene ID" value="Pan_g1843"/>
</dbReference>
<evidence type="ECO:0000313" key="2">
    <source>
        <dbReference type="WBParaSite" id="Pan_g1843.t1"/>
    </source>
</evidence>
<dbReference type="Proteomes" id="UP000492821">
    <property type="component" value="Unassembled WGS sequence"/>
</dbReference>
<reference evidence="2" key="2">
    <citation type="submission" date="2020-10" db="UniProtKB">
        <authorList>
            <consortium name="WormBaseParasite"/>
        </authorList>
    </citation>
    <scope>IDENTIFICATION</scope>
</reference>
<name>A0A7E4ZUL3_PANRE</name>
<proteinExistence type="predicted"/>
<dbReference type="AlphaFoldDB" id="A0A7E4ZUL3"/>
<keyword evidence="1" id="KW-1185">Reference proteome</keyword>